<name>A0AA35UP10_METCP</name>
<protein>
    <submittedName>
        <fullName evidence="2">Uncharacterized protein</fullName>
    </submittedName>
</protein>
<evidence type="ECO:0000256" key="1">
    <source>
        <dbReference type="SAM" id="MobiDB-lite"/>
    </source>
</evidence>
<dbReference type="Proteomes" id="UP001158598">
    <property type="component" value="Chromosome"/>
</dbReference>
<organism evidence="2 3">
    <name type="scientific">Methylococcus capsulatus</name>
    <dbReference type="NCBI Taxonomy" id="414"/>
    <lineage>
        <taxon>Bacteria</taxon>
        <taxon>Pseudomonadati</taxon>
        <taxon>Pseudomonadota</taxon>
        <taxon>Gammaproteobacteria</taxon>
        <taxon>Methylococcales</taxon>
        <taxon>Methylococcaceae</taxon>
        <taxon>Methylococcus</taxon>
    </lineage>
</organism>
<gene>
    <name evidence="2" type="ORF">MCNOR_0702</name>
</gene>
<dbReference type="EMBL" id="OX458332">
    <property type="protein sequence ID" value="CAI8753660.1"/>
    <property type="molecule type" value="Genomic_DNA"/>
</dbReference>
<evidence type="ECO:0000313" key="3">
    <source>
        <dbReference type="Proteomes" id="UP001158598"/>
    </source>
</evidence>
<dbReference type="AlphaFoldDB" id="A0AA35UP10"/>
<sequence length="112" mass="12688">MPSCTGVTERRFWRVACRWFRRSATKDCALRVRRIIDSLKVHHPKRVTAGLAEHREQIEVFHLPRNCPGSIPTNVRTGTSKPNRDHLTPPPALVRKSADGAIPCGPSSRKRE</sequence>
<accession>A0AA35UP10</accession>
<proteinExistence type="predicted"/>
<feature type="compositionally biased region" description="Polar residues" evidence="1">
    <location>
        <begin position="71"/>
        <end position="81"/>
    </location>
</feature>
<evidence type="ECO:0000313" key="2">
    <source>
        <dbReference type="EMBL" id="CAI8753660.1"/>
    </source>
</evidence>
<feature type="region of interest" description="Disordered" evidence="1">
    <location>
        <begin position="69"/>
        <end position="112"/>
    </location>
</feature>
<reference evidence="2" key="1">
    <citation type="submission" date="2023-03" db="EMBL/GenBank/DDBJ databases">
        <authorList>
            <person name="Pearce D."/>
        </authorList>
    </citation>
    <scope>NUCLEOTIDE SEQUENCE</scope>
    <source>
        <strain evidence="2">Mc</strain>
    </source>
</reference>